<evidence type="ECO:0000313" key="11">
    <source>
        <dbReference type="Proteomes" id="UP000826271"/>
    </source>
</evidence>
<gene>
    <name evidence="10" type="ORF">BUALT_Bualt12G0003200</name>
</gene>
<evidence type="ECO:0000256" key="7">
    <source>
        <dbReference type="ARBA" id="ARBA00023242"/>
    </source>
</evidence>
<evidence type="ECO:0000256" key="1">
    <source>
        <dbReference type="ARBA" id="ARBA00004123"/>
    </source>
</evidence>
<evidence type="ECO:0000256" key="3">
    <source>
        <dbReference type="ARBA" id="ARBA00022603"/>
    </source>
</evidence>
<evidence type="ECO:0000259" key="9">
    <source>
        <dbReference type="PROSITE" id="PS51038"/>
    </source>
</evidence>
<evidence type="ECO:0000256" key="4">
    <source>
        <dbReference type="ARBA" id="ARBA00022679"/>
    </source>
</evidence>
<keyword evidence="5" id="KW-0949">S-adenosyl-L-methionine</keyword>
<evidence type="ECO:0000256" key="2">
    <source>
        <dbReference type="ARBA" id="ARBA00011975"/>
    </source>
</evidence>
<feature type="compositionally biased region" description="Basic and acidic residues" evidence="8">
    <location>
        <begin position="1"/>
        <end position="10"/>
    </location>
</feature>
<dbReference type="PROSITE" id="PS51038">
    <property type="entry name" value="BAH"/>
    <property type="match status" value="1"/>
</dbReference>
<reference evidence="10" key="1">
    <citation type="submission" date="2019-10" db="EMBL/GenBank/DDBJ databases">
        <authorList>
            <person name="Zhang R."/>
            <person name="Pan Y."/>
            <person name="Wang J."/>
            <person name="Ma R."/>
            <person name="Yu S."/>
        </authorList>
    </citation>
    <scope>NUCLEOTIDE SEQUENCE</scope>
    <source>
        <strain evidence="10">LA-IB0</strain>
        <tissue evidence="10">Leaf</tissue>
    </source>
</reference>
<dbReference type="SMART" id="SM00439">
    <property type="entry name" value="BAH"/>
    <property type="match status" value="1"/>
</dbReference>
<evidence type="ECO:0000313" key="10">
    <source>
        <dbReference type="EMBL" id="KAG8371823.1"/>
    </source>
</evidence>
<keyword evidence="7" id="KW-0539">Nucleus</keyword>
<dbReference type="AlphaFoldDB" id="A0AAV6WNT0"/>
<dbReference type="EMBL" id="WHWC01000012">
    <property type="protein sequence ID" value="KAG8371823.1"/>
    <property type="molecule type" value="Genomic_DNA"/>
</dbReference>
<dbReference type="InterPro" id="IPR043151">
    <property type="entry name" value="BAH_sf"/>
</dbReference>
<keyword evidence="11" id="KW-1185">Reference proteome</keyword>
<dbReference type="Proteomes" id="UP000826271">
    <property type="component" value="Unassembled WGS sequence"/>
</dbReference>
<dbReference type="SUPFAM" id="SSF53335">
    <property type="entry name" value="S-adenosyl-L-methionine-dependent methyltransferases"/>
    <property type="match status" value="2"/>
</dbReference>
<evidence type="ECO:0000256" key="8">
    <source>
        <dbReference type="SAM" id="MobiDB-lite"/>
    </source>
</evidence>
<dbReference type="InterPro" id="IPR001525">
    <property type="entry name" value="C5_MeTfrase"/>
</dbReference>
<dbReference type="Pfam" id="PF00145">
    <property type="entry name" value="DNA_methylase"/>
    <property type="match status" value="1"/>
</dbReference>
<dbReference type="GO" id="GO:0003682">
    <property type="term" value="F:chromatin binding"/>
    <property type="evidence" value="ECO:0007669"/>
    <property type="project" value="InterPro"/>
</dbReference>
<evidence type="ECO:0000256" key="6">
    <source>
        <dbReference type="ARBA" id="ARBA00023125"/>
    </source>
</evidence>
<proteinExistence type="predicted"/>
<feature type="region of interest" description="Disordered" evidence="8">
    <location>
        <begin position="1"/>
        <end position="60"/>
    </location>
</feature>
<dbReference type="EC" id="2.1.1.37" evidence="2"/>
<comment type="caution">
    <text evidence="10">The sequence shown here is derived from an EMBL/GenBank/DDBJ whole genome shotgun (WGS) entry which is preliminary data.</text>
</comment>
<dbReference type="Gene3D" id="3.40.50.150">
    <property type="entry name" value="Vaccinia Virus protein VP39"/>
    <property type="match status" value="1"/>
</dbReference>
<dbReference type="PANTHER" id="PTHR10629">
    <property type="entry name" value="CYTOSINE-SPECIFIC METHYLTRANSFERASE"/>
    <property type="match status" value="1"/>
</dbReference>
<name>A0AAV6WNT0_9LAMI</name>
<dbReference type="Gene3D" id="2.30.30.490">
    <property type="match status" value="1"/>
</dbReference>
<dbReference type="PANTHER" id="PTHR10629:SF42">
    <property type="entry name" value="DNA (CYTOSINE-5)-METHYLTRANSFERASE CMT1-RELATED"/>
    <property type="match status" value="1"/>
</dbReference>
<evidence type="ECO:0000256" key="5">
    <source>
        <dbReference type="ARBA" id="ARBA00022691"/>
    </source>
</evidence>
<keyword evidence="4" id="KW-0808">Transferase</keyword>
<dbReference type="GO" id="GO:0003677">
    <property type="term" value="F:DNA binding"/>
    <property type="evidence" value="ECO:0007669"/>
    <property type="project" value="UniProtKB-KW"/>
</dbReference>
<dbReference type="GO" id="GO:0032259">
    <property type="term" value="P:methylation"/>
    <property type="evidence" value="ECO:0007669"/>
    <property type="project" value="UniProtKB-KW"/>
</dbReference>
<feature type="compositionally biased region" description="Low complexity" evidence="8">
    <location>
        <begin position="12"/>
        <end position="22"/>
    </location>
</feature>
<dbReference type="GO" id="GO:0005634">
    <property type="term" value="C:nucleus"/>
    <property type="evidence" value="ECO:0007669"/>
    <property type="project" value="UniProtKB-SubCell"/>
</dbReference>
<feature type="domain" description="BAH" evidence="9">
    <location>
        <begin position="46"/>
        <end position="166"/>
    </location>
</feature>
<dbReference type="GO" id="GO:0044027">
    <property type="term" value="P:negative regulation of gene expression via chromosomal CpG island methylation"/>
    <property type="evidence" value="ECO:0007669"/>
    <property type="project" value="TreeGrafter"/>
</dbReference>
<organism evidence="10 11">
    <name type="scientific">Buddleja alternifolia</name>
    <dbReference type="NCBI Taxonomy" id="168488"/>
    <lineage>
        <taxon>Eukaryota</taxon>
        <taxon>Viridiplantae</taxon>
        <taxon>Streptophyta</taxon>
        <taxon>Embryophyta</taxon>
        <taxon>Tracheophyta</taxon>
        <taxon>Spermatophyta</taxon>
        <taxon>Magnoliopsida</taxon>
        <taxon>eudicotyledons</taxon>
        <taxon>Gunneridae</taxon>
        <taxon>Pentapetalae</taxon>
        <taxon>asterids</taxon>
        <taxon>lamiids</taxon>
        <taxon>Lamiales</taxon>
        <taxon>Scrophulariaceae</taxon>
        <taxon>Buddlejeae</taxon>
        <taxon>Buddleja</taxon>
    </lineage>
</organism>
<dbReference type="Pfam" id="PF01426">
    <property type="entry name" value="BAH"/>
    <property type="match status" value="1"/>
</dbReference>
<dbReference type="Gene3D" id="3.90.120.10">
    <property type="entry name" value="DNA Methylase, subunit A, domain 2"/>
    <property type="match status" value="1"/>
</dbReference>
<keyword evidence="6" id="KW-0238">DNA-binding</keyword>
<dbReference type="InterPro" id="IPR001025">
    <property type="entry name" value="BAH_dom"/>
</dbReference>
<dbReference type="InterPro" id="IPR029063">
    <property type="entry name" value="SAM-dependent_MTases_sf"/>
</dbReference>
<keyword evidence="3" id="KW-0489">Methyltransferase</keyword>
<dbReference type="InterPro" id="IPR050390">
    <property type="entry name" value="C5-Methyltransferase"/>
</dbReference>
<sequence>MGGVKKREEITSSPSKLSSSPCKKPKKSTPNDDAVRFSGAPLPADESKSKWPHRYQSKAPEGEPDFISKIVEMFETVNNETYICSQWFYRAQDTAIKDQHHLIDKRRVFYSDIRDDNPLSCIKSKVNINQLSPTMDITKREKAMISCDLYVDMMYSFPHAFTSLYTDTVKSSISDCVVQTNISDVAKSPQGLQQSKRTILDLYSGCGAMSSGLGIGATLAGEKIATRWAVDFNSYACESLKSNHPNTEVRNEDAEDFFDLLKEWKNLCKEFDLVGSKKVDIEPNNMDDDELEIDDVLVVPSGEYEVEKLIAICFGDPNSVKKRGLHFKGSDIAEIKAILKDLMAAIAGMNTGKPGPNPAVVDMTATSSTQNFGPLNASPTFTQPRQPTYPKGGGTSCPEFWALKVATESATPEPAPCFVEFIPAMAARISFKVAFISDISSPMRCTLRCTNMRTNPSFAFVIVFSDIFGYKDAKKNNCNKSILYDHRSLQLNQDDYERVCHIPKVKGANFRNLPGLMVGPDKVIKLDPSVERPLCTSGKPLVPDYAIKFEDGKSSKPFGRLGMDDIVATVVTRAEPHNQVILHPNQDRVLSIRENARLQGFPDCYRLYGPIKERYMQIGNAVSFSVSIPLGYCLGKAIQGVSNAKPLSIPFKFPDCLGQLKSLRQESEESTS</sequence>
<dbReference type="GO" id="GO:0003886">
    <property type="term" value="F:DNA (cytosine-5-)-methyltransferase activity"/>
    <property type="evidence" value="ECO:0007669"/>
    <property type="project" value="UniProtKB-EC"/>
</dbReference>
<protein>
    <recommendedName>
        <fullName evidence="2">DNA (cytosine-5-)-methyltransferase</fullName>
        <ecNumber evidence="2">2.1.1.37</ecNumber>
    </recommendedName>
</protein>
<accession>A0AAV6WNT0</accession>
<comment type="subcellular location">
    <subcellularLocation>
        <location evidence="1">Nucleus</location>
    </subcellularLocation>
</comment>